<dbReference type="InterPro" id="IPR004090">
    <property type="entry name" value="Chemotax_Me-accpt_rcpt"/>
</dbReference>
<evidence type="ECO:0000256" key="6">
    <source>
        <dbReference type="PROSITE-ProRule" id="PRU00284"/>
    </source>
</evidence>
<keyword evidence="7" id="KW-1133">Transmembrane helix</keyword>
<dbReference type="EMBL" id="JAKZFC010000003">
    <property type="protein sequence ID" value="MCH7322360.1"/>
    <property type="molecule type" value="Genomic_DNA"/>
</dbReference>
<dbReference type="SMART" id="SM00283">
    <property type="entry name" value="MA"/>
    <property type="match status" value="1"/>
</dbReference>
<dbReference type="Gene3D" id="1.10.287.950">
    <property type="entry name" value="Methyl-accepting chemotaxis protein"/>
    <property type="match status" value="1"/>
</dbReference>
<comment type="similarity">
    <text evidence="5">Belongs to the methyl-accepting chemotaxis (MCP) protein family.</text>
</comment>
<keyword evidence="4 6" id="KW-0807">Transducer</keyword>
<feature type="transmembrane region" description="Helical" evidence="7">
    <location>
        <begin position="178"/>
        <end position="200"/>
    </location>
</feature>
<feature type="domain" description="HAMP" evidence="9">
    <location>
        <begin position="202"/>
        <end position="255"/>
    </location>
</feature>
<keyword evidence="11" id="KW-1185">Reference proteome</keyword>
<evidence type="ECO:0000259" key="8">
    <source>
        <dbReference type="PROSITE" id="PS50111"/>
    </source>
</evidence>
<evidence type="ECO:0000256" key="1">
    <source>
        <dbReference type="ARBA" id="ARBA00004236"/>
    </source>
</evidence>
<organism evidence="10 11">
    <name type="scientific">Solibacillus palustris</name>
    <dbReference type="NCBI Taxonomy" id="2908203"/>
    <lineage>
        <taxon>Bacteria</taxon>
        <taxon>Bacillati</taxon>
        <taxon>Bacillota</taxon>
        <taxon>Bacilli</taxon>
        <taxon>Bacillales</taxon>
        <taxon>Caryophanaceae</taxon>
        <taxon>Solibacillus</taxon>
    </lineage>
</organism>
<dbReference type="SUPFAM" id="SSF58104">
    <property type="entry name" value="Methyl-accepting chemotaxis protein (MCP) signaling domain"/>
    <property type="match status" value="1"/>
</dbReference>
<dbReference type="InterPro" id="IPR003660">
    <property type="entry name" value="HAMP_dom"/>
</dbReference>
<dbReference type="RefSeq" id="WP_241369419.1">
    <property type="nucleotide sequence ID" value="NZ_JAKZFC010000003.1"/>
</dbReference>
<keyword evidence="7" id="KW-0812">Transmembrane</keyword>
<dbReference type="CDD" id="cd11386">
    <property type="entry name" value="MCP_signal"/>
    <property type="match status" value="1"/>
</dbReference>
<evidence type="ECO:0000259" key="9">
    <source>
        <dbReference type="PROSITE" id="PS50885"/>
    </source>
</evidence>
<dbReference type="Pfam" id="PF12729">
    <property type="entry name" value="4HB_MCP_1"/>
    <property type="match status" value="1"/>
</dbReference>
<dbReference type="Gene3D" id="6.10.340.10">
    <property type="match status" value="1"/>
</dbReference>
<dbReference type="SMART" id="SM00304">
    <property type="entry name" value="HAMP"/>
    <property type="match status" value="1"/>
</dbReference>
<dbReference type="Proteomes" id="UP001316087">
    <property type="component" value="Unassembled WGS sequence"/>
</dbReference>
<dbReference type="PROSITE" id="PS50111">
    <property type="entry name" value="CHEMOTAXIS_TRANSDUC_2"/>
    <property type="match status" value="1"/>
</dbReference>
<comment type="caution">
    <text evidence="10">The sequence shown here is derived from an EMBL/GenBank/DDBJ whole genome shotgun (WGS) entry which is preliminary data.</text>
</comment>
<comment type="subcellular location">
    <subcellularLocation>
        <location evidence="1">Cell membrane</location>
    </subcellularLocation>
</comment>
<reference evidence="10 11" key="1">
    <citation type="submission" date="2022-03" db="EMBL/GenBank/DDBJ databases">
        <authorList>
            <person name="Jo J.-H."/>
            <person name="Im W.-T."/>
        </authorList>
    </citation>
    <scope>NUCLEOTIDE SEQUENCE [LARGE SCALE GENOMIC DNA]</scope>
    <source>
        <strain evidence="10 11">MA9</strain>
    </source>
</reference>
<dbReference type="Pfam" id="PF00672">
    <property type="entry name" value="HAMP"/>
    <property type="match status" value="1"/>
</dbReference>
<accession>A0ABS9UEF2</accession>
<keyword evidence="2" id="KW-1003">Cell membrane</keyword>
<protein>
    <submittedName>
        <fullName evidence="10">Methyl-accepting chemotaxis protein</fullName>
    </submittedName>
</protein>
<dbReference type="PANTHER" id="PTHR32089">
    <property type="entry name" value="METHYL-ACCEPTING CHEMOTAXIS PROTEIN MCPB"/>
    <property type="match status" value="1"/>
</dbReference>
<evidence type="ECO:0000313" key="11">
    <source>
        <dbReference type="Proteomes" id="UP001316087"/>
    </source>
</evidence>
<evidence type="ECO:0000256" key="2">
    <source>
        <dbReference type="ARBA" id="ARBA00022475"/>
    </source>
</evidence>
<evidence type="ECO:0000256" key="3">
    <source>
        <dbReference type="ARBA" id="ARBA00023136"/>
    </source>
</evidence>
<dbReference type="InterPro" id="IPR024478">
    <property type="entry name" value="HlyB_4HB_MCP"/>
</dbReference>
<dbReference type="CDD" id="cd06225">
    <property type="entry name" value="HAMP"/>
    <property type="match status" value="1"/>
</dbReference>
<dbReference type="PRINTS" id="PR00260">
    <property type="entry name" value="CHEMTRNSDUCR"/>
</dbReference>
<gene>
    <name evidence="10" type="ORF">LZ480_10700</name>
</gene>
<evidence type="ECO:0000313" key="10">
    <source>
        <dbReference type="EMBL" id="MCH7322360.1"/>
    </source>
</evidence>
<evidence type="ECO:0000256" key="4">
    <source>
        <dbReference type="ARBA" id="ARBA00023224"/>
    </source>
</evidence>
<dbReference type="PROSITE" id="PS50885">
    <property type="entry name" value="HAMP"/>
    <property type="match status" value="1"/>
</dbReference>
<evidence type="ECO:0000256" key="5">
    <source>
        <dbReference type="ARBA" id="ARBA00029447"/>
    </source>
</evidence>
<dbReference type="Pfam" id="PF00015">
    <property type="entry name" value="MCPsignal"/>
    <property type="match status" value="1"/>
</dbReference>
<name>A0ABS9UEF2_9BACL</name>
<dbReference type="InterPro" id="IPR004089">
    <property type="entry name" value="MCPsignal_dom"/>
</dbReference>
<keyword evidence="3 7" id="KW-0472">Membrane</keyword>
<evidence type="ECO:0000256" key="7">
    <source>
        <dbReference type="SAM" id="Phobius"/>
    </source>
</evidence>
<sequence>MSIKHKLLAGFALMVIANLTASTISFYQMIGIDKQYSDTINTGLPKLNAVSDIRNSLTIESTQLQSYILGDDTAKEQLEVAQSKLDETLNLFKEGIENDATMQQFIDINEKIELYEKEINEALRINDATGGVDAVAYYLKTVIPARDAAINSGEELNNQFQQLFDNAKIQSENKKNEAIIIAAIVFFSSLLLGILLALSLNRRIAIPLQKLQASVHTIASGDLSQEDIQIKSKDEIGQLTGSVNKMKNTIKGLLESLGRNAKHLTASADKLNASTQDITLLSENIAHAASNSVESTQNSAFAAKECATAMEETSSAIQRIAESAQLLNTSANETSDVADEGESNVKTAKHQMQTIYKSTKLTTDLIHKLAQQTVEIENISRVITSITDQTDLLALNAAIEAARAGEHGKGFAVVADEVRKLAEASNKSANQIVALTNEIQLDTKNVEQAIQESLTSVEQGVDIIDNTGTSFNKILAAVDYMRSQIEDVSAVTEQISAATEEVTASVQELAAQSQIVTDDTAKARDAINEQISAMLEINSVANDLSVRAEDLQQAVGEFKI</sequence>
<dbReference type="PANTHER" id="PTHR32089:SF112">
    <property type="entry name" value="LYSOZYME-LIKE PROTEIN-RELATED"/>
    <property type="match status" value="1"/>
</dbReference>
<proteinExistence type="inferred from homology"/>
<feature type="domain" description="Methyl-accepting transducer" evidence="8">
    <location>
        <begin position="274"/>
        <end position="510"/>
    </location>
</feature>